<comment type="caution">
    <text evidence="8">The sequence shown here is derived from an EMBL/GenBank/DDBJ whole genome shotgun (WGS) entry which is preliminary data.</text>
</comment>
<dbReference type="PANTHER" id="PTHR10629">
    <property type="entry name" value="CYTOSINE-SPECIFIC METHYLTRANSFERASE"/>
    <property type="match status" value="1"/>
</dbReference>
<evidence type="ECO:0000313" key="9">
    <source>
        <dbReference type="Proteomes" id="UP000607559"/>
    </source>
</evidence>
<dbReference type="Proteomes" id="UP000607559">
    <property type="component" value="Unassembled WGS sequence"/>
</dbReference>
<accession>A0A8J2XS72</accession>
<keyword evidence="5" id="KW-0680">Restriction system</keyword>
<dbReference type="GO" id="GO:0044027">
    <property type="term" value="P:negative regulation of gene expression via chromosomal CpG island methylation"/>
    <property type="evidence" value="ECO:0007669"/>
    <property type="project" value="TreeGrafter"/>
</dbReference>
<dbReference type="Gene3D" id="3.90.120.10">
    <property type="entry name" value="DNA Methylase, subunit A, domain 2"/>
    <property type="match status" value="1"/>
</dbReference>
<keyword evidence="9" id="KW-1185">Reference proteome</keyword>
<dbReference type="SUPFAM" id="SSF53335">
    <property type="entry name" value="S-adenosyl-L-methionine-dependent methyltransferases"/>
    <property type="match status" value="1"/>
</dbReference>
<keyword evidence="2 7" id="KW-0489">Methyltransferase</keyword>
<comment type="similarity">
    <text evidence="7">Belongs to the class I-like SAM-binding methyltransferase superfamily. C5-methyltransferase family.</text>
</comment>
<reference evidence="8" key="1">
    <citation type="journal article" date="2014" name="Int. J. Syst. Evol. Microbiol.">
        <title>Complete genome sequence of Corynebacterium casei LMG S-19264T (=DSM 44701T), isolated from a smear-ripened cheese.</title>
        <authorList>
            <consortium name="US DOE Joint Genome Institute (JGI-PGF)"/>
            <person name="Walter F."/>
            <person name="Albersmeier A."/>
            <person name="Kalinowski J."/>
            <person name="Ruckert C."/>
        </authorList>
    </citation>
    <scope>NUCLEOTIDE SEQUENCE</scope>
    <source>
        <strain evidence="8">CGMCC 1.15448</strain>
    </source>
</reference>
<dbReference type="EMBL" id="BMJC01000001">
    <property type="protein sequence ID" value="GGA92637.1"/>
    <property type="molecule type" value="Genomic_DNA"/>
</dbReference>
<proteinExistence type="inferred from homology"/>
<dbReference type="EC" id="2.1.1.37" evidence="1"/>
<evidence type="ECO:0000256" key="7">
    <source>
        <dbReference type="PROSITE-ProRule" id="PRU01016"/>
    </source>
</evidence>
<dbReference type="Pfam" id="PF00145">
    <property type="entry name" value="DNA_methylase"/>
    <property type="match status" value="2"/>
</dbReference>
<dbReference type="AlphaFoldDB" id="A0A8J2XS72"/>
<evidence type="ECO:0000256" key="3">
    <source>
        <dbReference type="ARBA" id="ARBA00022679"/>
    </source>
</evidence>
<dbReference type="Gene3D" id="3.40.50.150">
    <property type="entry name" value="Vaccinia Virus protein VP39"/>
    <property type="match status" value="1"/>
</dbReference>
<dbReference type="GO" id="GO:0003886">
    <property type="term" value="F:DNA (cytosine-5-)-methyltransferase activity"/>
    <property type="evidence" value="ECO:0007669"/>
    <property type="project" value="UniProtKB-EC"/>
</dbReference>
<name>A0A8J2XS72_9BACT</name>
<organism evidence="8 9">
    <name type="scientific">Puia dinghuensis</name>
    <dbReference type="NCBI Taxonomy" id="1792502"/>
    <lineage>
        <taxon>Bacteria</taxon>
        <taxon>Pseudomonadati</taxon>
        <taxon>Bacteroidota</taxon>
        <taxon>Chitinophagia</taxon>
        <taxon>Chitinophagales</taxon>
        <taxon>Chitinophagaceae</taxon>
        <taxon>Puia</taxon>
    </lineage>
</organism>
<protein>
    <recommendedName>
        <fullName evidence="1">DNA (cytosine-5-)-methyltransferase</fullName>
        <ecNumber evidence="1">2.1.1.37</ecNumber>
    </recommendedName>
</protein>
<evidence type="ECO:0000256" key="5">
    <source>
        <dbReference type="ARBA" id="ARBA00022747"/>
    </source>
</evidence>
<feature type="active site" evidence="7">
    <location>
        <position position="96"/>
    </location>
</feature>
<evidence type="ECO:0000256" key="1">
    <source>
        <dbReference type="ARBA" id="ARBA00011975"/>
    </source>
</evidence>
<comment type="catalytic activity">
    <reaction evidence="6">
        <text>a 2'-deoxycytidine in DNA + S-adenosyl-L-methionine = a 5-methyl-2'-deoxycytidine in DNA + S-adenosyl-L-homocysteine + H(+)</text>
        <dbReference type="Rhea" id="RHEA:13681"/>
        <dbReference type="Rhea" id="RHEA-COMP:11369"/>
        <dbReference type="Rhea" id="RHEA-COMP:11370"/>
        <dbReference type="ChEBI" id="CHEBI:15378"/>
        <dbReference type="ChEBI" id="CHEBI:57856"/>
        <dbReference type="ChEBI" id="CHEBI:59789"/>
        <dbReference type="ChEBI" id="CHEBI:85452"/>
        <dbReference type="ChEBI" id="CHEBI:85454"/>
        <dbReference type="EC" id="2.1.1.37"/>
    </reaction>
</comment>
<keyword evidence="4 7" id="KW-0949">S-adenosyl-L-methionine</keyword>
<dbReference type="PROSITE" id="PS51679">
    <property type="entry name" value="SAM_MT_C5"/>
    <property type="match status" value="1"/>
</dbReference>
<gene>
    <name evidence="8" type="ORF">GCM10011511_15030</name>
</gene>
<evidence type="ECO:0000256" key="2">
    <source>
        <dbReference type="ARBA" id="ARBA00022603"/>
    </source>
</evidence>
<dbReference type="InterPro" id="IPR029063">
    <property type="entry name" value="SAM-dependent_MTases_sf"/>
</dbReference>
<dbReference type="GO" id="GO:0009307">
    <property type="term" value="P:DNA restriction-modification system"/>
    <property type="evidence" value="ECO:0007669"/>
    <property type="project" value="UniProtKB-KW"/>
</dbReference>
<evidence type="ECO:0000313" key="8">
    <source>
        <dbReference type="EMBL" id="GGA92637.1"/>
    </source>
</evidence>
<reference evidence="8" key="2">
    <citation type="submission" date="2020-09" db="EMBL/GenBank/DDBJ databases">
        <authorList>
            <person name="Sun Q."/>
            <person name="Zhou Y."/>
        </authorList>
    </citation>
    <scope>NUCLEOTIDE SEQUENCE</scope>
    <source>
        <strain evidence="8">CGMCC 1.15448</strain>
    </source>
</reference>
<evidence type="ECO:0000256" key="6">
    <source>
        <dbReference type="ARBA" id="ARBA00047422"/>
    </source>
</evidence>
<dbReference type="PANTHER" id="PTHR10629:SF52">
    <property type="entry name" value="DNA (CYTOSINE-5)-METHYLTRANSFERASE 1"/>
    <property type="match status" value="1"/>
</dbReference>
<keyword evidence="3 7" id="KW-0808">Transferase</keyword>
<dbReference type="GO" id="GO:0032259">
    <property type="term" value="P:methylation"/>
    <property type="evidence" value="ECO:0007669"/>
    <property type="project" value="UniProtKB-KW"/>
</dbReference>
<dbReference type="InterPro" id="IPR050390">
    <property type="entry name" value="C5-Methyltransferase"/>
</dbReference>
<dbReference type="GO" id="GO:0003677">
    <property type="term" value="F:DNA binding"/>
    <property type="evidence" value="ECO:0007669"/>
    <property type="project" value="TreeGrafter"/>
</dbReference>
<dbReference type="RefSeq" id="WP_188930089.1">
    <property type="nucleotide sequence ID" value="NZ_BMJC01000001.1"/>
</dbReference>
<sequence>MERDPIFLVIDLFCGFGGTTAGFHEACWMDHRIAEVIACVNHDPKAIRSHWLNNPRVKHYNEDIRTLDLTDLKALVAQYRIRYPNARLILWASLECTNFSRAKGGRPRNADSRTLANHLVRYVMSLDPDLIMIENVTEFMAWGPLIPKVVKKGGIESCPVKLVKDKNGRMHVECQLIPESSKKGQYWIKWRRKMCRLGYRDDWKQLNSANFGAYTARNRLFGIFAKPCEAIAWPEPTHAKRPEGKKKALSIQQASLFPEYDNQQALKKWLPVREVLNFSDEGESIFHREKPLAEKSLERIYAGLLKFVAEGNTSFLSKYYSGDYASKNISLTGPASTITPIDHHSFISTDSLSEITRRSSMILPTAKRTAIAQFLMHYYTSGGVVSSILAPCPTVRTRDGSSIIKTTHFLEKQYSKSIGQSVDYPTGALLPTDKNRLLTAVPLANGQKKSKKKKPETGANWTTSGNGLLHFLVNPSWGGNPGSVEEPCCVIVARQDKAPLYFVQAERGNLSIAIYETDSPATVKIKNFMAAYGLVDIKMRMLRVEELLRIQGFPDTYQMVGNQTDRKKFIGNSVVPHVVKAWCEALAAKTTTTRLATAA</sequence>
<dbReference type="InterPro" id="IPR001525">
    <property type="entry name" value="C5_MeTfrase"/>
</dbReference>
<evidence type="ECO:0000256" key="4">
    <source>
        <dbReference type="ARBA" id="ARBA00022691"/>
    </source>
</evidence>